<keyword evidence="3" id="KW-0472">Membrane</keyword>
<dbReference type="InterPro" id="IPR036188">
    <property type="entry name" value="FAD/NAD-bd_sf"/>
</dbReference>
<feature type="binding site" evidence="2">
    <location>
        <position position="80"/>
    </location>
    <ligand>
        <name>7-chloro-L-tryptophan</name>
        <dbReference type="ChEBI" id="CHEBI:58713"/>
    </ligand>
</feature>
<dbReference type="Proteomes" id="UP000001964">
    <property type="component" value="Chromosome"/>
</dbReference>
<dbReference type="EMBL" id="CP000449">
    <property type="protein sequence ID" value="ABI67007.1"/>
    <property type="molecule type" value="Genomic_DNA"/>
</dbReference>
<evidence type="ECO:0000313" key="4">
    <source>
        <dbReference type="EMBL" id="ABI67007.1"/>
    </source>
</evidence>
<gene>
    <name evidence="4" type="ordered locus">Mmar10_2721</name>
</gene>
<dbReference type="HOGENOM" id="CLU_022247_1_0_5"/>
<dbReference type="PANTHER" id="PTHR43747">
    <property type="entry name" value="FAD-BINDING PROTEIN"/>
    <property type="match status" value="1"/>
</dbReference>
<dbReference type="Gene3D" id="3.50.50.60">
    <property type="entry name" value="FAD/NAD(P)-binding domain"/>
    <property type="match status" value="1"/>
</dbReference>
<keyword evidence="3" id="KW-1133">Transmembrane helix</keyword>
<feature type="binding site" evidence="2">
    <location>
        <position position="344"/>
    </location>
    <ligand>
        <name>L-tryptophan</name>
        <dbReference type="ChEBI" id="CHEBI:57912"/>
    </ligand>
</feature>
<dbReference type="RefSeq" id="WP_011644651.1">
    <property type="nucleotide sequence ID" value="NC_008347.1"/>
</dbReference>
<feature type="binding site" evidence="2">
    <location>
        <begin position="14"/>
        <end position="17"/>
    </location>
    <ligand>
        <name>FAD</name>
        <dbReference type="ChEBI" id="CHEBI:57692"/>
    </ligand>
</feature>
<dbReference type="STRING" id="394221.Mmar10_2721"/>
<feature type="transmembrane region" description="Helical" evidence="3">
    <location>
        <begin position="9"/>
        <end position="29"/>
    </location>
</feature>
<dbReference type="PANTHER" id="PTHR43747:SF4">
    <property type="entry name" value="FLAVIN-DEPENDENT TRYPTOPHAN HALOGENASE"/>
    <property type="match status" value="1"/>
</dbReference>
<dbReference type="eggNOG" id="COG0446">
    <property type="taxonomic scope" value="Bacteria"/>
</dbReference>
<evidence type="ECO:0000256" key="2">
    <source>
        <dbReference type="PIRSR" id="PIRSR011396-2"/>
    </source>
</evidence>
<keyword evidence="3" id="KW-0812">Transmembrane</keyword>
<dbReference type="KEGG" id="mmr:Mmar10_2721"/>
<organism evidence="4 5">
    <name type="scientific">Maricaulis maris (strain MCS10)</name>
    <name type="common">Caulobacter maris</name>
    <dbReference type="NCBI Taxonomy" id="394221"/>
    <lineage>
        <taxon>Bacteria</taxon>
        <taxon>Pseudomonadati</taxon>
        <taxon>Pseudomonadota</taxon>
        <taxon>Alphaproteobacteria</taxon>
        <taxon>Maricaulales</taxon>
        <taxon>Maricaulaceae</taxon>
        <taxon>Maricaulis</taxon>
    </lineage>
</organism>
<dbReference type="GO" id="GO:0004497">
    <property type="term" value="F:monooxygenase activity"/>
    <property type="evidence" value="ECO:0007669"/>
    <property type="project" value="InterPro"/>
</dbReference>
<accession>Q0AL36</accession>
<keyword evidence="2" id="KW-0285">Flavoprotein</keyword>
<keyword evidence="2" id="KW-0274">FAD</keyword>
<dbReference type="SUPFAM" id="SSF51905">
    <property type="entry name" value="FAD/NAD(P)-binding domain"/>
    <property type="match status" value="1"/>
</dbReference>
<evidence type="ECO:0000313" key="5">
    <source>
        <dbReference type="Proteomes" id="UP000001964"/>
    </source>
</evidence>
<feature type="binding site" evidence="2">
    <location>
        <position position="335"/>
    </location>
    <ligand>
        <name>FAD</name>
        <dbReference type="ChEBI" id="CHEBI:57692"/>
    </ligand>
</feature>
<keyword evidence="5" id="KW-1185">Reference proteome</keyword>
<dbReference type="PIRSF" id="PIRSF011396">
    <property type="entry name" value="Trp_halogenase"/>
    <property type="match status" value="1"/>
</dbReference>
<dbReference type="Pfam" id="PF04820">
    <property type="entry name" value="Trp_halogenase"/>
    <property type="match status" value="1"/>
</dbReference>
<reference evidence="4 5" key="1">
    <citation type="submission" date="2006-08" db="EMBL/GenBank/DDBJ databases">
        <title>Complete sequence of Maricaulis maris MCS10.</title>
        <authorList>
            <consortium name="US DOE Joint Genome Institute"/>
            <person name="Copeland A."/>
            <person name="Lucas S."/>
            <person name="Lapidus A."/>
            <person name="Barry K."/>
            <person name="Detter J.C."/>
            <person name="Glavina del Rio T."/>
            <person name="Hammon N."/>
            <person name="Israni S."/>
            <person name="Dalin E."/>
            <person name="Tice H."/>
            <person name="Pitluck S."/>
            <person name="Saunders E."/>
            <person name="Brettin T."/>
            <person name="Bruce D."/>
            <person name="Han C."/>
            <person name="Tapia R."/>
            <person name="Gilna P."/>
            <person name="Schmutz J."/>
            <person name="Larimer F."/>
            <person name="Land M."/>
            <person name="Hauser L."/>
            <person name="Kyrpides N."/>
            <person name="Mikhailova N."/>
            <person name="Viollier P."/>
            <person name="Stephens C."/>
            <person name="Richardson P."/>
        </authorList>
    </citation>
    <scope>NUCLEOTIDE SEQUENCE [LARGE SCALE GENOMIC DNA]</scope>
    <source>
        <strain evidence="4 5">MCS10</strain>
    </source>
</reference>
<dbReference type="InterPro" id="IPR050816">
    <property type="entry name" value="Flavin-dep_Halogenase_NPB"/>
</dbReference>
<evidence type="ECO:0000256" key="1">
    <source>
        <dbReference type="PIRSR" id="PIRSR011396-1"/>
    </source>
</evidence>
<dbReference type="InterPro" id="IPR006905">
    <property type="entry name" value="Flavin_halogenase"/>
</dbReference>
<evidence type="ECO:0000256" key="3">
    <source>
        <dbReference type="SAM" id="Phobius"/>
    </source>
</evidence>
<name>Q0AL36_MARMM</name>
<feature type="binding site" evidence="2">
    <location>
        <position position="348"/>
    </location>
    <ligand>
        <name>FAD</name>
        <dbReference type="ChEBI" id="CHEBI:57692"/>
    </ligand>
</feature>
<proteinExistence type="predicted"/>
<keyword evidence="2" id="KW-0547">Nucleotide-binding</keyword>
<dbReference type="AlphaFoldDB" id="Q0AL36"/>
<dbReference type="InterPro" id="IPR033856">
    <property type="entry name" value="Trp_halogen"/>
</dbReference>
<protein>
    <submittedName>
        <fullName evidence="4">Tryptophan halogenase</fullName>
    </submittedName>
</protein>
<feature type="binding site" evidence="2">
    <location>
        <position position="187"/>
    </location>
    <ligand>
        <name>FAD</name>
        <dbReference type="ChEBI" id="CHEBI:57692"/>
    </ligand>
</feature>
<feature type="active site" evidence="1">
    <location>
        <position position="80"/>
    </location>
</feature>
<dbReference type="GO" id="GO:0000166">
    <property type="term" value="F:nucleotide binding"/>
    <property type="evidence" value="ECO:0007669"/>
    <property type="project" value="UniProtKB-KW"/>
</dbReference>
<sequence>MGQDAPRRIVVVGGGTAGWMAAAALVSVLPSQRVQVTLVESEAIGIIGVGEATLPHLRHFNETLGINEADFIKATSATLKLGIEFVNWARKGDSYVHPFGDFGTEIAGLPFHQAWTRMRAAGKARDIGAYSLPVRMCAANRFDRPAEDPADFASRFGYAYQFDATRYAPFLRQHAEARGATRIEGIVDTVHCDPETGDIERLDLKDGQEIEGDFFFDCTGFRGVLIEQALNVGYEDWSHWLPCNRAIALPSEKSGPTPPYTRATAHQAGWLWRIPLQHRTGNGHVYASDFIDDETARQTLLDNLEGAPLADPRPLRFTTGRRKQFWAHNCVSIGLAGGFLEPLESTSIHLTQIAITQFIELFPVDNDYTLERESYNAHMTREFERVRDFLILHYHATERTDSEFWNYVRTMPVPDSLTEKMALFRQTGRVGRYQQGLFLEPSWLAVYLGQRIVPQSWDGRLDTIPEESLGQSLTTIESQIDQAMSRMPDHDTWLANLAGVEAETRHG</sequence>